<dbReference type="GeneID" id="9944508"/>
<dbReference type="InParanoid" id="A0A1S0TWJ1"/>
<proteinExistence type="predicted"/>
<gene>
    <name evidence="1" type="ORF">LOAG_07088</name>
</gene>
<dbReference type="KEGG" id="loa:LOAG_07088"/>
<accession>A0A1S0TWJ1</accession>
<dbReference type="EMBL" id="JH712285">
    <property type="protein sequence ID" value="EFO21398.2"/>
    <property type="molecule type" value="Genomic_DNA"/>
</dbReference>
<sequence length="224" mass="26233">MYKFHFFQNSASVLPKQWVVQWRHQSHHPDFLTLDQGEIVIVREYHNRIKCKIANAEEEIQNLVTIERLHHKRGRKNKGFISINYLQSLSSTGLPKTTVGRAILSTYNIPREILECRWFVGCVNPVEVGIWLRNDLQSSSGSYLVCQPSEIIPYIAGWPDYILVVKCLTGSEEEFYREWEEDQRHNIQHTLSTAYPTRTVKMDIMSGINQPFPPITYIRIRRTT</sequence>
<dbReference type="OrthoDB" id="4062651at2759"/>
<reference evidence="1" key="1">
    <citation type="submission" date="2012-04" db="EMBL/GenBank/DDBJ databases">
        <title>The Genome Sequence of Loa loa.</title>
        <authorList>
            <consortium name="The Broad Institute Genome Sequencing Platform"/>
            <consortium name="Broad Institute Genome Sequencing Center for Infectious Disease"/>
            <person name="Nutman T.B."/>
            <person name="Fink D.L."/>
            <person name="Russ C."/>
            <person name="Young S."/>
            <person name="Zeng Q."/>
            <person name="Gargeya S."/>
            <person name="Alvarado L."/>
            <person name="Berlin A."/>
            <person name="Chapman S.B."/>
            <person name="Chen Z."/>
            <person name="Freedman E."/>
            <person name="Gellesch M."/>
            <person name="Goldberg J."/>
            <person name="Griggs A."/>
            <person name="Gujja S."/>
            <person name="Heilman E.R."/>
            <person name="Heiman D."/>
            <person name="Howarth C."/>
            <person name="Mehta T."/>
            <person name="Neiman D."/>
            <person name="Pearson M."/>
            <person name="Roberts A."/>
            <person name="Saif S."/>
            <person name="Shea T."/>
            <person name="Shenoy N."/>
            <person name="Sisk P."/>
            <person name="Stolte C."/>
            <person name="Sykes S."/>
            <person name="White J."/>
            <person name="Yandava C."/>
            <person name="Haas B."/>
            <person name="Henn M.R."/>
            <person name="Nusbaum C."/>
            <person name="Birren B."/>
        </authorList>
    </citation>
    <scope>NUCLEOTIDE SEQUENCE [LARGE SCALE GENOMIC DNA]</scope>
</reference>
<dbReference type="AlphaFoldDB" id="A0A1S0TWJ1"/>
<name>A0A1S0TWJ1_LOALO</name>
<dbReference type="RefSeq" id="XP_020302423.1">
    <property type="nucleotide sequence ID" value="XM_020447336.1"/>
</dbReference>
<organism evidence="1">
    <name type="scientific">Loa loa</name>
    <name type="common">Eye worm</name>
    <name type="synonym">Filaria loa</name>
    <dbReference type="NCBI Taxonomy" id="7209"/>
    <lineage>
        <taxon>Eukaryota</taxon>
        <taxon>Metazoa</taxon>
        <taxon>Ecdysozoa</taxon>
        <taxon>Nematoda</taxon>
        <taxon>Chromadorea</taxon>
        <taxon>Rhabditida</taxon>
        <taxon>Spirurina</taxon>
        <taxon>Spiruromorpha</taxon>
        <taxon>Filarioidea</taxon>
        <taxon>Onchocercidae</taxon>
        <taxon>Loa</taxon>
    </lineage>
</organism>
<protein>
    <submittedName>
        <fullName evidence="1">Uncharacterized protein</fullName>
    </submittedName>
</protein>
<evidence type="ECO:0000313" key="1">
    <source>
        <dbReference type="EMBL" id="EFO21398.2"/>
    </source>
</evidence>
<dbReference type="CTD" id="9944508"/>